<organism evidence="3">
    <name type="scientific">Loa loa</name>
    <name type="common">Eye worm</name>
    <name type="synonym">Filaria loa</name>
    <dbReference type="NCBI Taxonomy" id="7209"/>
    <lineage>
        <taxon>Eukaryota</taxon>
        <taxon>Metazoa</taxon>
        <taxon>Ecdysozoa</taxon>
        <taxon>Nematoda</taxon>
        <taxon>Chromadorea</taxon>
        <taxon>Rhabditida</taxon>
        <taxon>Spirurina</taxon>
        <taxon>Spiruromorpha</taxon>
        <taxon>Filarioidea</taxon>
        <taxon>Onchocercidae</taxon>
        <taxon>Loa</taxon>
    </lineage>
</organism>
<dbReference type="EMBL" id="JH713136">
    <property type="protein sequence ID" value="EFO13141.2"/>
    <property type="molecule type" value="Genomic_DNA"/>
</dbReference>
<protein>
    <submittedName>
        <fullName evidence="3">Major allergen</fullName>
    </submittedName>
</protein>
<dbReference type="PANTHER" id="PTHR35572:SF7">
    <property type="entry name" value="PROTEIN CBG04538"/>
    <property type="match status" value="1"/>
</dbReference>
<sequence>MKSLLLLIPLFLINSMNGCIHDGNNYKDGETWVEKDAFVMRCRMNDDGTSWMVEITGCKIPSGITIPINSSMIDGNYEWKCTKNNDGQIVMQKTLHANATCGEHQRGDQWREKSFLYECGTGGQQKLIACFAEDNEQINVGESKEINGYIIKYGN</sequence>
<dbReference type="Pfam" id="PF23003">
    <property type="entry name" value="Fn1_2"/>
    <property type="match status" value="2"/>
</dbReference>
<gene>
    <name evidence="3" type="ORF">LOAG_15389</name>
</gene>
<dbReference type="KEGG" id="loa:LOAG_15389"/>
<dbReference type="InterPro" id="IPR040282">
    <property type="entry name" value="Mig-18-like"/>
</dbReference>
<evidence type="ECO:0000313" key="3">
    <source>
        <dbReference type="EMBL" id="EFO13141.2"/>
    </source>
</evidence>
<dbReference type="CTD" id="9952880"/>
<dbReference type="PANTHER" id="PTHR35572">
    <property type="entry name" value="PROTEIN CBG04538-RELATED"/>
    <property type="match status" value="1"/>
</dbReference>
<dbReference type="OrthoDB" id="5785512at2759"/>
<evidence type="ECO:0000256" key="1">
    <source>
        <dbReference type="SAM" id="SignalP"/>
    </source>
</evidence>
<dbReference type="OMA" id="ETWVEKD"/>
<dbReference type="FunCoup" id="A0A1S0TG03">
    <property type="interactions" value="216"/>
</dbReference>
<keyword evidence="1" id="KW-0732">Signal</keyword>
<evidence type="ECO:0000259" key="2">
    <source>
        <dbReference type="Pfam" id="PF23003"/>
    </source>
</evidence>
<dbReference type="InParanoid" id="A0A1S0TG03"/>
<reference evidence="3" key="1">
    <citation type="submission" date="2012-04" db="EMBL/GenBank/DDBJ databases">
        <title>The Genome Sequence of Loa loa.</title>
        <authorList>
            <consortium name="The Broad Institute Genome Sequencing Platform"/>
            <consortium name="Broad Institute Genome Sequencing Center for Infectious Disease"/>
            <person name="Nutman T.B."/>
            <person name="Fink D.L."/>
            <person name="Russ C."/>
            <person name="Young S."/>
            <person name="Zeng Q."/>
            <person name="Gargeya S."/>
            <person name="Alvarado L."/>
            <person name="Berlin A."/>
            <person name="Chapman S.B."/>
            <person name="Chen Z."/>
            <person name="Freedman E."/>
            <person name="Gellesch M."/>
            <person name="Goldberg J."/>
            <person name="Griggs A."/>
            <person name="Gujja S."/>
            <person name="Heilman E.R."/>
            <person name="Heiman D."/>
            <person name="Howarth C."/>
            <person name="Mehta T."/>
            <person name="Neiman D."/>
            <person name="Pearson M."/>
            <person name="Roberts A."/>
            <person name="Saif S."/>
            <person name="Shea T."/>
            <person name="Shenoy N."/>
            <person name="Sisk P."/>
            <person name="Stolte C."/>
            <person name="Sykes S."/>
            <person name="White J."/>
            <person name="Yandava C."/>
            <person name="Haas B."/>
            <person name="Henn M.R."/>
            <person name="Nusbaum C."/>
            <person name="Birren B."/>
        </authorList>
    </citation>
    <scope>NUCLEOTIDE SEQUENCE [LARGE SCALE GENOMIC DNA]</scope>
</reference>
<feature type="non-terminal residue" evidence="3">
    <location>
        <position position="155"/>
    </location>
</feature>
<dbReference type="AlphaFoldDB" id="A0A1S0TG03"/>
<dbReference type="GeneID" id="9952880"/>
<feature type="domain" description="Abnormal cell migration protein 18-like fibronectin type I" evidence="2">
    <location>
        <begin position="18"/>
        <end position="88"/>
    </location>
</feature>
<dbReference type="RefSeq" id="XP_020300955.1">
    <property type="nucleotide sequence ID" value="XM_020448931.1"/>
</dbReference>
<accession>A0A1S0TG03</accession>
<feature type="signal peptide" evidence="1">
    <location>
        <begin position="1"/>
        <end position="18"/>
    </location>
</feature>
<name>A0A1S0TG03_LOALO</name>
<proteinExistence type="predicted"/>
<feature type="domain" description="Abnormal cell migration protein 18-like fibronectin type I" evidence="2">
    <location>
        <begin position="103"/>
        <end position="150"/>
    </location>
</feature>
<feature type="chain" id="PRO_5010170800" evidence="1">
    <location>
        <begin position="19"/>
        <end position="155"/>
    </location>
</feature>
<dbReference type="InterPro" id="IPR055119">
    <property type="entry name" value="Mig18_Fn1"/>
</dbReference>